<dbReference type="InterPro" id="IPR013702">
    <property type="entry name" value="FIST_domain_N"/>
</dbReference>
<protein>
    <recommendedName>
        <fullName evidence="5">Histidine kinase</fullName>
    </recommendedName>
</protein>
<evidence type="ECO:0008006" key="5">
    <source>
        <dbReference type="Google" id="ProtNLM"/>
    </source>
</evidence>
<dbReference type="SMART" id="SM01204">
    <property type="entry name" value="FIST_C"/>
    <property type="match status" value="1"/>
</dbReference>
<sequence>MISTAHRLALGKARHNDAFTAAQQAARQAMDQLGSAPSWGLVFAGGRHDPSALLAGLRQVLGEIPLVGGSAAGVITARGTTLTGFECGLILFGASLAPGAIVSETGLCDTYATGQRLGAALSAACPEATSVLLLYDSVHSVSARELHLAGPLIDGFNQGLGEHQVALFGAGTLSDLTMEHSVVFNGQEPAEHTVVAVAMPPGLTSHIRITHGCYPASDFMTITRIEGPQVLELDGRPALQVAAERLNRSVAEMAQLSPATLPLTLGEKQGAPFAPFSDDLYNNRLVVAADADSGALILFEADFAVGTRVQLMDIDPQRMIDSAREQTEQLLADLGHVAPVFGLYIDCVGRAMAFHGLDEDESMPVRTLIGQHCPLLGFFSGVEIAPIRGRSRPLDWTGVLALFTLT</sequence>
<dbReference type="PANTHER" id="PTHR40252:SF2">
    <property type="entry name" value="BLR0328 PROTEIN"/>
    <property type="match status" value="1"/>
</dbReference>
<accession>A0A9X0W8V6</accession>
<dbReference type="InterPro" id="IPR019494">
    <property type="entry name" value="FIST_C"/>
</dbReference>
<dbReference type="EMBL" id="NRRY01000017">
    <property type="protein sequence ID" value="MBK1619105.1"/>
    <property type="molecule type" value="Genomic_DNA"/>
</dbReference>
<proteinExistence type="predicted"/>
<feature type="domain" description="FIST C-domain" evidence="2">
    <location>
        <begin position="242"/>
        <end position="387"/>
    </location>
</feature>
<evidence type="ECO:0000313" key="3">
    <source>
        <dbReference type="EMBL" id="MBK1619105.1"/>
    </source>
</evidence>
<dbReference type="AlphaFoldDB" id="A0A9X0W8V6"/>
<feature type="domain" description="FIST" evidence="1">
    <location>
        <begin position="36"/>
        <end position="237"/>
    </location>
</feature>
<dbReference type="Pfam" id="PF10442">
    <property type="entry name" value="FIST_C"/>
    <property type="match status" value="1"/>
</dbReference>
<evidence type="ECO:0000259" key="1">
    <source>
        <dbReference type="SMART" id="SM00897"/>
    </source>
</evidence>
<evidence type="ECO:0000259" key="2">
    <source>
        <dbReference type="SMART" id="SM01204"/>
    </source>
</evidence>
<dbReference type="Proteomes" id="UP001138768">
    <property type="component" value="Unassembled WGS sequence"/>
</dbReference>
<evidence type="ECO:0000313" key="4">
    <source>
        <dbReference type="Proteomes" id="UP001138768"/>
    </source>
</evidence>
<gene>
    <name evidence="3" type="ORF">CKO42_11805</name>
</gene>
<keyword evidence="4" id="KW-1185">Reference proteome</keyword>
<name>A0A9X0W8V6_9GAMM</name>
<comment type="caution">
    <text evidence="3">The sequence shown here is derived from an EMBL/GenBank/DDBJ whole genome shotgun (WGS) entry which is preliminary data.</text>
</comment>
<dbReference type="PANTHER" id="PTHR40252">
    <property type="entry name" value="BLR0328 PROTEIN"/>
    <property type="match status" value="1"/>
</dbReference>
<dbReference type="RefSeq" id="WP_200244075.1">
    <property type="nucleotide sequence ID" value="NZ_NRRY01000017.1"/>
</dbReference>
<reference evidence="3 4" key="1">
    <citation type="journal article" date="2020" name="Microorganisms">
        <title>Osmotic Adaptation and Compatible Solute Biosynthesis of Phototrophic Bacteria as Revealed from Genome Analyses.</title>
        <authorList>
            <person name="Imhoff J.F."/>
            <person name="Rahn T."/>
            <person name="Kunzel S."/>
            <person name="Keller A."/>
            <person name="Neulinger S.C."/>
        </authorList>
    </citation>
    <scope>NUCLEOTIDE SEQUENCE [LARGE SCALE GENOMIC DNA]</scope>
    <source>
        <strain evidence="3 4">DSM 25653</strain>
    </source>
</reference>
<dbReference type="Pfam" id="PF08495">
    <property type="entry name" value="FIST"/>
    <property type="match status" value="1"/>
</dbReference>
<dbReference type="SMART" id="SM00897">
    <property type="entry name" value="FIST"/>
    <property type="match status" value="1"/>
</dbReference>
<organism evidence="3 4">
    <name type="scientific">Lamprobacter modestohalophilus</name>
    <dbReference type="NCBI Taxonomy" id="1064514"/>
    <lineage>
        <taxon>Bacteria</taxon>
        <taxon>Pseudomonadati</taxon>
        <taxon>Pseudomonadota</taxon>
        <taxon>Gammaproteobacteria</taxon>
        <taxon>Chromatiales</taxon>
        <taxon>Chromatiaceae</taxon>
        <taxon>Lamprobacter</taxon>
    </lineage>
</organism>